<feature type="domain" description="N-acetyltransferase" evidence="1">
    <location>
        <begin position="67"/>
        <end position="223"/>
    </location>
</feature>
<sequence>MATWSIAPLHIEDLDEFVQCQFLAFVGNPLHDVVYPTQPASAEKHRKAINEGSKLQADNEIIYLKAVDIRSGNIVGGIKCCYYVGEDVLTSSPYAAGITDVEAKATDNDQYCCYVVNEFLGKRASDIKGQHARKFIAKDRKHGWIIDILFVHPEYSRRGIGRELVARTCSMADRRGLKAIVEASPAGKRTYELCGYQSKEVVTIPPKQWTDKPVQLYYWMEREPLRQVRR</sequence>
<dbReference type="InterPro" id="IPR052523">
    <property type="entry name" value="Trichothecene_AcTrans"/>
</dbReference>
<keyword evidence="3" id="KW-1185">Reference proteome</keyword>
<comment type="caution">
    <text evidence="2">The sequence shown here is derived from an EMBL/GenBank/DDBJ whole genome shotgun (WGS) entry which is preliminary data.</text>
</comment>
<dbReference type="EMBL" id="JAWDJX010000206">
    <property type="protein sequence ID" value="KAK3045543.1"/>
    <property type="molecule type" value="Genomic_DNA"/>
</dbReference>
<dbReference type="InterPro" id="IPR016181">
    <property type="entry name" value="Acyl_CoA_acyltransferase"/>
</dbReference>
<dbReference type="PROSITE" id="PS51186">
    <property type="entry name" value="GNAT"/>
    <property type="match status" value="1"/>
</dbReference>
<evidence type="ECO:0000313" key="2">
    <source>
        <dbReference type="EMBL" id="KAK3045543.1"/>
    </source>
</evidence>
<proteinExistence type="predicted"/>
<evidence type="ECO:0000313" key="3">
    <source>
        <dbReference type="Proteomes" id="UP001271007"/>
    </source>
</evidence>
<gene>
    <name evidence="2" type="ORF">LTR09_012886</name>
</gene>
<dbReference type="PANTHER" id="PTHR42791:SF14">
    <property type="entry name" value="N-ACETYLTRANSFERASE DOMAIN-CONTAINING PROTEIN"/>
    <property type="match status" value="1"/>
</dbReference>
<reference evidence="2" key="1">
    <citation type="submission" date="2023-04" db="EMBL/GenBank/DDBJ databases">
        <title>Black Yeasts Isolated from many extreme environments.</title>
        <authorList>
            <person name="Coleine C."/>
            <person name="Stajich J.E."/>
            <person name="Selbmann L."/>
        </authorList>
    </citation>
    <scope>NUCLEOTIDE SEQUENCE</scope>
    <source>
        <strain evidence="2">CCFEE 5312</strain>
    </source>
</reference>
<dbReference type="InterPro" id="IPR000182">
    <property type="entry name" value="GNAT_dom"/>
</dbReference>
<dbReference type="Proteomes" id="UP001271007">
    <property type="component" value="Unassembled WGS sequence"/>
</dbReference>
<name>A0AAJ0G8W9_9PEZI</name>
<protein>
    <recommendedName>
        <fullName evidence="1">N-acetyltransferase domain-containing protein</fullName>
    </recommendedName>
</protein>
<dbReference type="Pfam" id="PF13508">
    <property type="entry name" value="Acetyltransf_7"/>
    <property type="match status" value="1"/>
</dbReference>
<evidence type="ECO:0000259" key="1">
    <source>
        <dbReference type="PROSITE" id="PS51186"/>
    </source>
</evidence>
<dbReference type="CDD" id="cd04301">
    <property type="entry name" value="NAT_SF"/>
    <property type="match status" value="1"/>
</dbReference>
<accession>A0AAJ0G8W9</accession>
<dbReference type="PANTHER" id="PTHR42791">
    <property type="entry name" value="GNAT FAMILY ACETYLTRANSFERASE"/>
    <property type="match status" value="1"/>
</dbReference>
<dbReference type="AlphaFoldDB" id="A0AAJ0G8W9"/>
<dbReference type="Gene3D" id="3.40.630.30">
    <property type="match status" value="1"/>
</dbReference>
<dbReference type="SUPFAM" id="SSF55729">
    <property type="entry name" value="Acyl-CoA N-acyltransferases (Nat)"/>
    <property type="match status" value="1"/>
</dbReference>
<organism evidence="2 3">
    <name type="scientific">Extremus antarcticus</name>
    <dbReference type="NCBI Taxonomy" id="702011"/>
    <lineage>
        <taxon>Eukaryota</taxon>
        <taxon>Fungi</taxon>
        <taxon>Dikarya</taxon>
        <taxon>Ascomycota</taxon>
        <taxon>Pezizomycotina</taxon>
        <taxon>Dothideomycetes</taxon>
        <taxon>Dothideomycetidae</taxon>
        <taxon>Mycosphaerellales</taxon>
        <taxon>Extremaceae</taxon>
        <taxon>Extremus</taxon>
    </lineage>
</organism>
<dbReference type="GO" id="GO:0016747">
    <property type="term" value="F:acyltransferase activity, transferring groups other than amino-acyl groups"/>
    <property type="evidence" value="ECO:0007669"/>
    <property type="project" value="InterPro"/>
</dbReference>